<evidence type="ECO:0000313" key="2">
    <source>
        <dbReference type="EMBL" id="KPV74394.1"/>
    </source>
</evidence>
<gene>
    <name evidence="2" type="ORF">RHOBADRAFT_54228</name>
</gene>
<dbReference type="AlphaFoldDB" id="A0A194S1J9"/>
<feature type="region of interest" description="Disordered" evidence="1">
    <location>
        <begin position="445"/>
        <end position="464"/>
    </location>
</feature>
<feature type="compositionally biased region" description="Polar residues" evidence="1">
    <location>
        <begin position="875"/>
        <end position="885"/>
    </location>
</feature>
<feature type="compositionally biased region" description="Low complexity" evidence="1">
    <location>
        <begin position="452"/>
        <end position="462"/>
    </location>
</feature>
<accession>A0A194S1J9</accession>
<protein>
    <submittedName>
        <fullName evidence="2">Uncharacterized protein</fullName>
    </submittedName>
</protein>
<organism evidence="2 3">
    <name type="scientific">Rhodotorula graminis (strain WP1)</name>
    <dbReference type="NCBI Taxonomy" id="578459"/>
    <lineage>
        <taxon>Eukaryota</taxon>
        <taxon>Fungi</taxon>
        <taxon>Dikarya</taxon>
        <taxon>Basidiomycota</taxon>
        <taxon>Pucciniomycotina</taxon>
        <taxon>Microbotryomycetes</taxon>
        <taxon>Sporidiobolales</taxon>
        <taxon>Sporidiobolaceae</taxon>
        <taxon>Rhodotorula</taxon>
    </lineage>
</organism>
<reference evidence="2 3" key="1">
    <citation type="journal article" date="2015" name="Front. Microbiol.">
        <title>Genome sequence of the plant growth promoting endophytic yeast Rhodotorula graminis WP1.</title>
        <authorList>
            <person name="Firrincieli A."/>
            <person name="Otillar R."/>
            <person name="Salamov A."/>
            <person name="Schmutz J."/>
            <person name="Khan Z."/>
            <person name="Redman R.S."/>
            <person name="Fleck N.D."/>
            <person name="Lindquist E."/>
            <person name="Grigoriev I.V."/>
            <person name="Doty S.L."/>
        </authorList>
    </citation>
    <scope>NUCLEOTIDE SEQUENCE [LARGE SCALE GENOMIC DNA]</scope>
    <source>
        <strain evidence="2 3">WP1</strain>
    </source>
</reference>
<dbReference type="GeneID" id="28977657"/>
<proteinExistence type="predicted"/>
<dbReference type="OrthoDB" id="10690373at2759"/>
<feature type="region of interest" description="Disordered" evidence="1">
    <location>
        <begin position="869"/>
        <end position="893"/>
    </location>
</feature>
<keyword evidence="3" id="KW-1185">Reference proteome</keyword>
<name>A0A194S1J9_RHOGW</name>
<evidence type="ECO:0000256" key="1">
    <source>
        <dbReference type="SAM" id="MobiDB-lite"/>
    </source>
</evidence>
<dbReference type="EMBL" id="KQ474080">
    <property type="protein sequence ID" value="KPV74394.1"/>
    <property type="molecule type" value="Genomic_DNA"/>
</dbReference>
<sequence length="893" mass="99041">MNRPPPAVEPHDPAFRQLKEMYSFFKDATGTALRDENTPPPRYSAARSVNNAVKNGPPALARAWSGLSPAQRDRMLELLLKYYCESRGNLDYDLSRIIFKNLRNDVLYSCFEDSQRAATADTPNLFDHFNMLLGLLMFLYSAPICAREFKAFEDLRCDVGKARALLSRAQGVHGEYEQSVLKNAEGQLNERLREVNAVRDEHLKQVKAAFALLYDIAALVPGFSEAHFAAVEVYFSQLDSGQQVAAIACVRAFVFAACEERAMRGEALNPDRHLAKVLVALHAHDIGHTLCAAHLASIVNYYKSQGAPSADVQHIHAVYNRFCGKTWTTWFPQFALSLQVHVVKTMNALLGRLHPLTARQALHELAVILPMHSANPIDWEPALTVDDPPVLLHSLAHSASTHHARYGAHSTSSATSSRYFPQARSARSLLAAPILTHIAAVTRPDASPTVMSSPPDSSAAAPVLEPDDPLFRQIGDVYSFFKDPAGATLKRKDCTPEELAHHHVAASLNERAGRGLNSALQSWDQMSQTQHERLVELLLKYYCESRADPKKKEWPISFPQLRNEIGCPSTLPARQPQLPAHVLTPFQRLNMLLGLAVTLYKAPIDGREFRAFEQMRQVIGKRRRQVTRAPSTTPGLLPDAQQAFADAEAVFKTRLHEVNERRVVRLQQVKAAVWLLYNNAALVPGSSNGAHHAAVEVYFSRLDSGQQDAAIAQVREFVFAACEERAVRGEALNPDQHLAEILNALRAHHLGHALCAVPLASIVICLESQDAPSAVVKHFRGVHRQFCSVECTHLFSHLALTQQLHAVVEVRSLLRRVRFETPKAREAVKELDDILPMGSEDSTSWKHALKVDDPPVLLHSLAHSASTRRAPFGADSTSSATSSRYFPQARSAR</sequence>
<evidence type="ECO:0000313" key="3">
    <source>
        <dbReference type="Proteomes" id="UP000053890"/>
    </source>
</evidence>
<dbReference type="RefSeq" id="XP_018270443.1">
    <property type="nucleotide sequence ID" value="XM_018417209.1"/>
</dbReference>
<dbReference type="Proteomes" id="UP000053890">
    <property type="component" value="Unassembled WGS sequence"/>
</dbReference>